<sequence>MSARVDRPTTPADVARYYERTVRRAQRAARVPAVQVALHRADRPLWTFEVGDAGGGVTLDADTQFRIGSITKTFTAVLVLQCRDDGLLDLDDPVSAHLSVPAHGDLTIRRLLSHTAGLQREPYGDIWDTLAVPSLAETLAGLEQAERILPPGRRFHYSNLAFALLGHLAAAKRGGTWAEVLDERILSPLDLPLTLQPGPNAATGYLVDAWSDHARPEPRTDLGGVAPAAQLWGTASQLARWGAFLADPAAIDPDGAVLSPDTLAEMRHPSVLRDEQVWKAGWGLGLVVRPGRDRGSDVGHGGAMPGFLAEAYGRVPGTDADVPGAFAAAVLLSAGNGDRALGLSTTLLDAAVERDPADIRPWRIGTPVPDEWAGLLGHWWGEGFEYVFRWRDGHVEASGADDAPGVPPAVFGIEGPDLLRSVSGREIGEPLRLTRDEDGRIVRLHWATYRFTREQQTFDGVWASRP</sequence>
<dbReference type="InterPro" id="IPR001466">
    <property type="entry name" value="Beta-lactam-related"/>
</dbReference>
<feature type="domain" description="DUF7586" evidence="2">
    <location>
        <begin position="368"/>
        <end position="453"/>
    </location>
</feature>
<dbReference type="Gene3D" id="3.40.710.10">
    <property type="entry name" value="DD-peptidase/beta-lactamase superfamily"/>
    <property type="match status" value="1"/>
</dbReference>
<keyword evidence="4" id="KW-1185">Reference proteome</keyword>
<evidence type="ECO:0000259" key="1">
    <source>
        <dbReference type="Pfam" id="PF00144"/>
    </source>
</evidence>
<dbReference type="GO" id="GO:0016787">
    <property type="term" value="F:hydrolase activity"/>
    <property type="evidence" value="ECO:0007669"/>
    <property type="project" value="UniProtKB-KW"/>
</dbReference>
<dbReference type="SUPFAM" id="SSF56601">
    <property type="entry name" value="beta-lactamase/transpeptidase-like"/>
    <property type="match status" value="1"/>
</dbReference>
<reference evidence="3 4" key="1">
    <citation type="submission" date="2020-08" db="EMBL/GenBank/DDBJ databases">
        <title>Whole genome shotgun sequence of Actinocatenispora thailandica NBRC 105041.</title>
        <authorList>
            <person name="Komaki H."/>
            <person name="Tamura T."/>
        </authorList>
    </citation>
    <scope>NUCLEOTIDE SEQUENCE [LARGE SCALE GENOMIC DNA]</scope>
    <source>
        <strain evidence="3 4">NBRC 105041</strain>
    </source>
</reference>
<name>A0A7R7DLI7_9ACTN</name>
<dbReference type="InterPro" id="IPR012338">
    <property type="entry name" value="Beta-lactam/transpept-like"/>
</dbReference>
<feature type="domain" description="Beta-lactamase-related" evidence="1">
    <location>
        <begin position="20"/>
        <end position="307"/>
    </location>
</feature>
<dbReference type="RefSeq" id="WP_203960641.1">
    <property type="nucleotide sequence ID" value="NZ_AP023355.1"/>
</dbReference>
<dbReference type="KEGG" id="atl:Athai_13100"/>
<organism evidence="3 4">
    <name type="scientific">Actinocatenispora thailandica</name>
    <dbReference type="NCBI Taxonomy" id="227318"/>
    <lineage>
        <taxon>Bacteria</taxon>
        <taxon>Bacillati</taxon>
        <taxon>Actinomycetota</taxon>
        <taxon>Actinomycetes</taxon>
        <taxon>Micromonosporales</taxon>
        <taxon>Micromonosporaceae</taxon>
        <taxon>Actinocatenispora</taxon>
    </lineage>
</organism>
<evidence type="ECO:0000313" key="3">
    <source>
        <dbReference type="EMBL" id="BCJ33807.1"/>
    </source>
</evidence>
<protein>
    <submittedName>
        <fullName evidence="3">Serine hydrolase</fullName>
    </submittedName>
</protein>
<dbReference type="InterPro" id="IPR050491">
    <property type="entry name" value="AmpC-like"/>
</dbReference>
<dbReference type="Proteomes" id="UP000611640">
    <property type="component" value="Chromosome"/>
</dbReference>
<keyword evidence="3" id="KW-0378">Hydrolase</keyword>
<dbReference type="EMBL" id="AP023355">
    <property type="protein sequence ID" value="BCJ33807.1"/>
    <property type="molecule type" value="Genomic_DNA"/>
</dbReference>
<dbReference type="InterPro" id="IPR056008">
    <property type="entry name" value="DUF7586"/>
</dbReference>
<dbReference type="AlphaFoldDB" id="A0A7R7DLI7"/>
<evidence type="ECO:0000259" key="2">
    <source>
        <dbReference type="Pfam" id="PF24491"/>
    </source>
</evidence>
<dbReference type="PANTHER" id="PTHR46825">
    <property type="entry name" value="D-ALANYL-D-ALANINE-CARBOXYPEPTIDASE/ENDOPEPTIDASE AMPH"/>
    <property type="match status" value="1"/>
</dbReference>
<gene>
    <name evidence="3" type="ORF">Athai_13100</name>
</gene>
<dbReference type="Pfam" id="PF24491">
    <property type="entry name" value="DUF7586"/>
    <property type="match status" value="1"/>
</dbReference>
<accession>A0A7R7DLI7</accession>
<evidence type="ECO:0000313" key="4">
    <source>
        <dbReference type="Proteomes" id="UP000611640"/>
    </source>
</evidence>
<proteinExistence type="predicted"/>
<dbReference type="Pfam" id="PF00144">
    <property type="entry name" value="Beta-lactamase"/>
    <property type="match status" value="1"/>
</dbReference>
<dbReference type="PANTHER" id="PTHR46825:SF7">
    <property type="entry name" value="D-ALANYL-D-ALANINE CARBOXYPEPTIDASE"/>
    <property type="match status" value="1"/>
</dbReference>